<dbReference type="EMBL" id="AP018732">
    <property type="protein sequence ID" value="BBE42753.1"/>
    <property type="molecule type" value="Genomic_DNA"/>
</dbReference>
<evidence type="ECO:0008006" key="3">
    <source>
        <dbReference type="Google" id="ProtNLM"/>
    </source>
</evidence>
<proteinExistence type="predicted"/>
<accession>A0A4P2VH45</accession>
<reference evidence="1 2" key="1">
    <citation type="journal article" date="2019" name="ISME J.">
        <title>Isolation and characterization of a thermophilic sulfur- and iron-reducing thaumarchaeote from a terrestrial acidic hot spring.</title>
        <authorList>
            <person name="Kato S."/>
            <person name="Itoh T."/>
            <person name="Yuki M."/>
            <person name="Nagamori M."/>
            <person name="Ohnishi M."/>
            <person name="Uematsu K."/>
            <person name="Suzuki K."/>
            <person name="Takashina T."/>
            <person name="Ohkuma M."/>
        </authorList>
    </citation>
    <scope>NUCLEOTIDE SEQUENCE [LARGE SCALE GENOMIC DNA]</scope>
    <source>
        <strain evidence="1 2">NAS-02</strain>
    </source>
</reference>
<dbReference type="OrthoDB" id="27741at2157"/>
<dbReference type="GeneID" id="55585180"/>
<gene>
    <name evidence="1" type="ORF">NAS2_1366</name>
</gene>
<organism evidence="1 2">
    <name type="scientific">Conexivisphaera calida</name>
    <dbReference type="NCBI Taxonomy" id="1874277"/>
    <lineage>
        <taxon>Archaea</taxon>
        <taxon>Nitrososphaerota</taxon>
        <taxon>Conexivisphaeria</taxon>
        <taxon>Conexivisphaerales</taxon>
        <taxon>Conexivisphaeraceae</taxon>
        <taxon>Conexivisphaera</taxon>
    </lineage>
</organism>
<dbReference type="KEGG" id="ccai:NAS2_1366"/>
<dbReference type="Proteomes" id="UP000509448">
    <property type="component" value="Chromosome"/>
</dbReference>
<dbReference type="AlphaFoldDB" id="A0A4P2VH45"/>
<name>A0A4P2VH45_9ARCH</name>
<protein>
    <recommendedName>
        <fullName evidence="3">Glycosyltransferase</fullName>
    </recommendedName>
</protein>
<sequence>MPELLLATYLPFNRVHEVAKYFNRSVEAVDPDETLVFVDNVVDGWQMDVLRDKVEHRTVGGKWGGRVLTWISILEEFLGRDCVMLVVDSDNVMDAGSGKFVRGFGDKLLTFMDWDDWKNGSKGILPRSSAVGEVTIGGVARPLYEYPVYNGSLFQSGPSFFVGPKQAVLLAAKPDIQIFYKLKNILTSLPRDLVRHLTDETFLGVLAYLMGFKKVAWTVGSTHYRSSSSEDMDPTQLTLMRAVNALAHERFAAALYREFGLEEFRRYREKYVLARIKNAFSGAL</sequence>
<dbReference type="RefSeq" id="WP_174448955.1">
    <property type="nucleotide sequence ID" value="NZ_AP018732.1"/>
</dbReference>
<evidence type="ECO:0000313" key="1">
    <source>
        <dbReference type="EMBL" id="BBE42753.1"/>
    </source>
</evidence>
<keyword evidence="2" id="KW-1185">Reference proteome</keyword>
<evidence type="ECO:0000313" key="2">
    <source>
        <dbReference type="Proteomes" id="UP000509448"/>
    </source>
</evidence>